<organism evidence="1 2">
    <name type="scientific">Aldrovandia affinis</name>
    <dbReference type="NCBI Taxonomy" id="143900"/>
    <lineage>
        <taxon>Eukaryota</taxon>
        <taxon>Metazoa</taxon>
        <taxon>Chordata</taxon>
        <taxon>Craniata</taxon>
        <taxon>Vertebrata</taxon>
        <taxon>Euteleostomi</taxon>
        <taxon>Actinopterygii</taxon>
        <taxon>Neopterygii</taxon>
        <taxon>Teleostei</taxon>
        <taxon>Notacanthiformes</taxon>
        <taxon>Halosauridae</taxon>
        <taxon>Aldrovandia</taxon>
    </lineage>
</organism>
<dbReference type="AlphaFoldDB" id="A0AAD7SP74"/>
<dbReference type="EMBL" id="JAINUG010000044">
    <property type="protein sequence ID" value="KAJ8406189.1"/>
    <property type="molecule type" value="Genomic_DNA"/>
</dbReference>
<evidence type="ECO:0000313" key="1">
    <source>
        <dbReference type="EMBL" id="KAJ8406189.1"/>
    </source>
</evidence>
<keyword evidence="2" id="KW-1185">Reference proteome</keyword>
<proteinExistence type="predicted"/>
<dbReference type="Proteomes" id="UP001221898">
    <property type="component" value="Unassembled WGS sequence"/>
</dbReference>
<sequence length="143" mass="16521">MSAGIQRLCRNEEKWRRAHRPDSWLWCQDGPRCRAPMAALHFAGKLSTAGRRSFTLQRFARPLVCSCTFAPSRLSFHNPRVTELAPEARWEILHWSHYLVPVGHGEEQTLLQHKDGVCVKASKIKLSPRRRRRSSGIPPARRF</sequence>
<accession>A0AAD7SP74</accession>
<reference evidence="1" key="1">
    <citation type="journal article" date="2023" name="Science">
        <title>Genome structures resolve the early diversification of teleost fishes.</title>
        <authorList>
            <person name="Parey E."/>
            <person name="Louis A."/>
            <person name="Montfort J."/>
            <person name="Bouchez O."/>
            <person name="Roques C."/>
            <person name="Iampietro C."/>
            <person name="Lluch J."/>
            <person name="Castinel A."/>
            <person name="Donnadieu C."/>
            <person name="Desvignes T."/>
            <person name="Floi Bucao C."/>
            <person name="Jouanno E."/>
            <person name="Wen M."/>
            <person name="Mejri S."/>
            <person name="Dirks R."/>
            <person name="Jansen H."/>
            <person name="Henkel C."/>
            <person name="Chen W.J."/>
            <person name="Zahm M."/>
            <person name="Cabau C."/>
            <person name="Klopp C."/>
            <person name="Thompson A.W."/>
            <person name="Robinson-Rechavi M."/>
            <person name="Braasch I."/>
            <person name="Lecointre G."/>
            <person name="Bobe J."/>
            <person name="Postlethwait J.H."/>
            <person name="Berthelot C."/>
            <person name="Roest Crollius H."/>
            <person name="Guiguen Y."/>
        </authorList>
    </citation>
    <scope>NUCLEOTIDE SEQUENCE</scope>
    <source>
        <strain evidence="1">NC1722</strain>
    </source>
</reference>
<evidence type="ECO:0000313" key="2">
    <source>
        <dbReference type="Proteomes" id="UP001221898"/>
    </source>
</evidence>
<gene>
    <name evidence="1" type="ORF">AAFF_G00304200</name>
</gene>
<comment type="caution">
    <text evidence="1">The sequence shown here is derived from an EMBL/GenBank/DDBJ whole genome shotgun (WGS) entry which is preliminary data.</text>
</comment>
<protein>
    <submittedName>
        <fullName evidence="1">Uncharacterized protein</fullName>
    </submittedName>
</protein>
<name>A0AAD7SP74_9TELE</name>